<dbReference type="SMART" id="SM01270">
    <property type="entry name" value="Longin"/>
    <property type="match status" value="1"/>
</dbReference>
<evidence type="ECO:0000256" key="10">
    <source>
        <dbReference type="SAM" id="Phobius"/>
    </source>
</evidence>
<dbReference type="Pfam" id="PF00957">
    <property type="entry name" value="Synaptobrevin"/>
    <property type="match status" value="1"/>
</dbReference>
<dbReference type="InterPro" id="IPR051097">
    <property type="entry name" value="Synaptobrevin-like_transport"/>
</dbReference>
<dbReference type="GO" id="GO:0016192">
    <property type="term" value="P:vesicle-mediated transport"/>
    <property type="evidence" value="ECO:0007669"/>
    <property type="project" value="InterPro"/>
</dbReference>
<dbReference type="GO" id="GO:0016020">
    <property type="term" value="C:membrane"/>
    <property type="evidence" value="ECO:0007669"/>
    <property type="project" value="InterPro"/>
</dbReference>
<keyword evidence="14" id="KW-1185">Reference proteome</keyword>
<evidence type="ECO:0000256" key="7">
    <source>
        <dbReference type="ARBA" id="ARBA00037493"/>
    </source>
</evidence>
<dbReference type="GO" id="GO:0015031">
    <property type="term" value="P:protein transport"/>
    <property type="evidence" value="ECO:0007669"/>
    <property type="project" value="UniProtKB-KW"/>
</dbReference>
<dbReference type="GO" id="GO:0012505">
    <property type="term" value="C:endomembrane system"/>
    <property type="evidence" value="ECO:0007669"/>
    <property type="project" value="UniProtKB-SubCell"/>
</dbReference>
<dbReference type="PROSITE" id="PS50892">
    <property type="entry name" value="V_SNARE"/>
    <property type="match status" value="1"/>
</dbReference>
<gene>
    <name evidence="13" type="ORF">HU200_015690</name>
</gene>
<keyword evidence="5 10" id="KW-1133">Transmembrane helix</keyword>
<evidence type="ECO:0000313" key="13">
    <source>
        <dbReference type="EMBL" id="KAF8731756.1"/>
    </source>
</evidence>
<evidence type="ECO:0000256" key="8">
    <source>
        <dbReference type="ARBA" id="ARBA00046280"/>
    </source>
</evidence>
<dbReference type="InterPro" id="IPR042855">
    <property type="entry name" value="V_SNARE_CC"/>
</dbReference>
<dbReference type="Gene3D" id="3.30.450.50">
    <property type="entry name" value="Longin domain"/>
    <property type="match status" value="1"/>
</dbReference>
<feature type="domain" description="Longin" evidence="11">
    <location>
        <begin position="26"/>
        <end position="139"/>
    </location>
</feature>
<evidence type="ECO:0000259" key="11">
    <source>
        <dbReference type="PROSITE" id="PS50859"/>
    </source>
</evidence>
<keyword evidence="2" id="KW-0813">Transport</keyword>
<evidence type="ECO:0000256" key="5">
    <source>
        <dbReference type="ARBA" id="ARBA00022989"/>
    </source>
</evidence>
<dbReference type="Pfam" id="PF13774">
    <property type="entry name" value="Longin"/>
    <property type="match status" value="1"/>
</dbReference>
<dbReference type="Proteomes" id="UP000636709">
    <property type="component" value="Unassembled WGS sequence"/>
</dbReference>
<evidence type="ECO:0000256" key="3">
    <source>
        <dbReference type="ARBA" id="ARBA00022692"/>
    </source>
</evidence>
<dbReference type="InterPro" id="IPR011012">
    <property type="entry name" value="Longin-like_dom_sf"/>
</dbReference>
<evidence type="ECO:0000256" key="4">
    <source>
        <dbReference type="ARBA" id="ARBA00022927"/>
    </source>
</evidence>
<dbReference type="PANTHER" id="PTHR21136">
    <property type="entry name" value="SNARE PROTEINS"/>
    <property type="match status" value="1"/>
</dbReference>
<dbReference type="InterPro" id="IPR010908">
    <property type="entry name" value="Longin_dom"/>
</dbReference>
<organism evidence="13 14">
    <name type="scientific">Digitaria exilis</name>
    <dbReference type="NCBI Taxonomy" id="1010633"/>
    <lineage>
        <taxon>Eukaryota</taxon>
        <taxon>Viridiplantae</taxon>
        <taxon>Streptophyta</taxon>
        <taxon>Embryophyta</taxon>
        <taxon>Tracheophyta</taxon>
        <taxon>Spermatophyta</taxon>
        <taxon>Magnoliopsida</taxon>
        <taxon>Liliopsida</taxon>
        <taxon>Poales</taxon>
        <taxon>Poaceae</taxon>
        <taxon>PACMAD clade</taxon>
        <taxon>Panicoideae</taxon>
        <taxon>Panicodae</taxon>
        <taxon>Paniceae</taxon>
        <taxon>Anthephorinae</taxon>
        <taxon>Digitaria</taxon>
    </lineage>
</organism>
<dbReference type="SUPFAM" id="SSF58038">
    <property type="entry name" value="SNARE fusion complex"/>
    <property type="match status" value="1"/>
</dbReference>
<sequence>MAPAAPGAKEAGEGGGAKAEWLIYAFVARGTAVLAEYTEFTGNFPAIAAQCLQRLPAGSGTGGGGGAPARFSYACDRHTFNFLLHRGYAYCVVAKESVPKNVSVAFLERLKDDFMKRYGGGRADTALAKSLNKEYGYVLPIIKQHIQYVLDHSEELDKTLKVQAQVSEVKNIMLDNIEKTLDRGEKLTELRDKTSDLHNQAQEFKKKGVKIRRKTWLQNMKIKLVILGILLLLVLIVWVSVCQGFDCTKHET</sequence>
<evidence type="ECO:0000313" key="14">
    <source>
        <dbReference type="Proteomes" id="UP000636709"/>
    </source>
</evidence>
<comment type="caution">
    <text evidence="13">The sequence shown here is derived from an EMBL/GenBank/DDBJ whole genome shotgun (WGS) entry which is preliminary data.</text>
</comment>
<comment type="function">
    <text evidence="7">Involved in the targeting and/or fusion of transport vesicles to their target membrane.</text>
</comment>
<dbReference type="Gramene" id="Dexi2B01G0007980.1">
    <property type="protein sequence ID" value="Dexi2B01G0007980.1:cds"/>
    <property type="gene ID" value="Dexi2B01G0007980"/>
</dbReference>
<evidence type="ECO:0000256" key="2">
    <source>
        <dbReference type="ARBA" id="ARBA00022448"/>
    </source>
</evidence>
<dbReference type="EMBL" id="JACEFO010001605">
    <property type="protein sequence ID" value="KAF8731756.1"/>
    <property type="molecule type" value="Genomic_DNA"/>
</dbReference>
<dbReference type="Gene3D" id="1.20.5.110">
    <property type="match status" value="1"/>
</dbReference>
<keyword evidence="4" id="KW-0653">Protein transport</keyword>
<evidence type="ECO:0000256" key="6">
    <source>
        <dbReference type="ARBA" id="ARBA00023136"/>
    </source>
</evidence>
<dbReference type="AlphaFoldDB" id="A0A835KHG6"/>
<keyword evidence="9" id="KW-0175">Coiled coil</keyword>
<evidence type="ECO:0000256" key="1">
    <source>
        <dbReference type="ARBA" id="ARBA00008025"/>
    </source>
</evidence>
<dbReference type="PANTHER" id="PTHR21136:SF72">
    <property type="entry name" value="VESICLE-ASSOCIATED MEMBRANE PROTEIN 724"/>
    <property type="match status" value="1"/>
</dbReference>
<feature type="domain" description="V-SNARE coiled-coil homology" evidence="12">
    <location>
        <begin position="158"/>
        <end position="218"/>
    </location>
</feature>
<comment type="subcellular location">
    <subcellularLocation>
        <location evidence="8">Endomembrane system</location>
        <topology evidence="8">Single-pass type IV membrane protein</topology>
    </subcellularLocation>
</comment>
<dbReference type="OrthoDB" id="248747at2759"/>
<evidence type="ECO:0000256" key="9">
    <source>
        <dbReference type="PROSITE-ProRule" id="PRU00290"/>
    </source>
</evidence>
<keyword evidence="6 10" id="KW-0472">Membrane</keyword>
<dbReference type="InterPro" id="IPR001388">
    <property type="entry name" value="Synaptobrevin-like"/>
</dbReference>
<dbReference type="CDD" id="cd14824">
    <property type="entry name" value="Longin"/>
    <property type="match status" value="1"/>
</dbReference>
<dbReference type="CDD" id="cd15843">
    <property type="entry name" value="R-SNARE"/>
    <property type="match status" value="1"/>
</dbReference>
<name>A0A835KHG6_9POAL</name>
<dbReference type="PRINTS" id="PR00219">
    <property type="entry name" value="SYNAPTOBREVN"/>
</dbReference>
<dbReference type="FunFam" id="3.30.450.50:FF:000009">
    <property type="entry name" value="Vesicle-associated membrane protein 724"/>
    <property type="match status" value="1"/>
</dbReference>
<dbReference type="PROSITE" id="PS50859">
    <property type="entry name" value="LONGIN"/>
    <property type="match status" value="1"/>
</dbReference>
<dbReference type="FunFam" id="1.20.5.110:FF:000004">
    <property type="entry name" value="Vesicle-associated membrane protein 7"/>
    <property type="match status" value="1"/>
</dbReference>
<protein>
    <submittedName>
        <fullName evidence="13">Uncharacterized protein</fullName>
    </submittedName>
</protein>
<dbReference type="SUPFAM" id="SSF64356">
    <property type="entry name" value="SNARE-like"/>
    <property type="match status" value="1"/>
</dbReference>
<keyword evidence="3 10" id="KW-0812">Transmembrane</keyword>
<accession>A0A835KHG6</accession>
<reference evidence="13" key="1">
    <citation type="submission" date="2020-07" db="EMBL/GenBank/DDBJ databases">
        <title>Genome sequence and genetic diversity analysis of an under-domesticated orphan crop, white fonio (Digitaria exilis).</title>
        <authorList>
            <person name="Bennetzen J.L."/>
            <person name="Chen S."/>
            <person name="Ma X."/>
            <person name="Wang X."/>
            <person name="Yssel A.E.J."/>
            <person name="Chaluvadi S.R."/>
            <person name="Johnson M."/>
            <person name="Gangashetty P."/>
            <person name="Hamidou F."/>
            <person name="Sanogo M.D."/>
            <person name="Zwaenepoel A."/>
            <person name="Wallace J."/>
            <person name="Van De Peer Y."/>
            <person name="Van Deynze A."/>
        </authorList>
    </citation>
    <scope>NUCLEOTIDE SEQUENCE</scope>
    <source>
        <tissue evidence="13">Leaves</tissue>
    </source>
</reference>
<dbReference type="GO" id="GO:0005737">
    <property type="term" value="C:cytoplasm"/>
    <property type="evidence" value="ECO:0007669"/>
    <property type="project" value="UniProtKB-ARBA"/>
</dbReference>
<comment type="similarity">
    <text evidence="1">Belongs to the synaptobrevin family.</text>
</comment>
<evidence type="ECO:0000259" key="12">
    <source>
        <dbReference type="PROSITE" id="PS50892"/>
    </source>
</evidence>
<feature type="transmembrane region" description="Helical" evidence="10">
    <location>
        <begin position="222"/>
        <end position="241"/>
    </location>
</feature>
<proteinExistence type="inferred from homology"/>